<name>A0A5C8PVZ3_9HYPH</name>
<dbReference type="GO" id="GO:0006355">
    <property type="term" value="P:regulation of DNA-templated transcription"/>
    <property type="evidence" value="ECO:0007669"/>
    <property type="project" value="InterPro"/>
</dbReference>
<dbReference type="OrthoDB" id="649979at2"/>
<evidence type="ECO:0000256" key="1">
    <source>
        <dbReference type="ARBA" id="ARBA00023125"/>
    </source>
</evidence>
<dbReference type="SMART" id="SM00862">
    <property type="entry name" value="Trans_reg_C"/>
    <property type="match status" value="1"/>
</dbReference>
<dbReference type="InterPro" id="IPR036388">
    <property type="entry name" value="WH-like_DNA-bd_sf"/>
</dbReference>
<sequence length="533" mass="57641">MSEEGIVFGQWRLLPRTRTLTVGGDRIVIGSRAVEILLALIEAGGSIVDRDTLIARAWPGRTVEETNLTVQISGLRKAFGAEGAAIIVTETGRGYRFGGSLRPATAKAPLMVAETQADRQRHGPSLAVLPFADLGTEAGNAPMADGIVENLITCLSRICWFYVLPRNSAFSFRGRHVPHVAVGRELGVGYVVTGTVQHVGARMRVHVNLVETTGGVQEWSDRFDHTTDDVFALQDQIVAGIVTGLEPGLQRAEIERLQRRPTESPSAYAAYRRAIACMAPFTRDNCAKALALLEQARAMDPDYALALVGAARCHLWRVSQRFVEDPLAEAAEAIRLLEAALAVARDDPHVLAQVGFIFGYLGHRRDVAMALVNRAVDLYPNASCTRATAGWVHIYQDDPQTAMAHFEEALRVDPVDPEAGGWIAGLSAAQLMLGHHDAAVRWGERAIAASPEILTAHLAHAAALGIAGRPAEAAVADLLGLDPRFNLADYSSLRSRWSHGRWFPQLIDGLRRAGVPAQPAAEKPTALKLVHRG</sequence>
<dbReference type="GO" id="GO:0003677">
    <property type="term" value="F:DNA binding"/>
    <property type="evidence" value="ECO:0007669"/>
    <property type="project" value="UniProtKB-UniRule"/>
</dbReference>
<protein>
    <recommendedName>
        <fullName evidence="3">OmpR/PhoB-type domain-containing protein</fullName>
    </recommendedName>
</protein>
<dbReference type="EMBL" id="VDUZ01000001">
    <property type="protein sequence ID" value="TXL82231.1"/>
    <property type="molecule type" value="Genomic_DNA"/>
</dbReference>
<dbReference type="AlphaFoldDB" id="A0A5C8PVZ3"/>
<dbReference type="CDD" id="cd00383">
    <property type="entry name" value="trans_reg_C"/>
    <property type="match status" value="1"/>
</dbReference>
<proteinExistence type="predicted"/>
<dbReference type="GO" id="GO:0000160">
    <property type="term" value="P:phosphorelay signal transduction system"/>
    <property type="evidence" value="ECO:0007669"/>
    <property type="project" value="InterPro"/>
</dbReference>
<evidence type="ECO:0000313" key="5">
    <source>
        <dbReference type="Proteomes" id="UP000321638"/>
    </source>
</evidence>
<feature type="domain" description="OmpR/PhoB-type" evidence="3">
    <location>
        <begin position="3"/>
        <end position="99"/>
    </location>
</feature>
<dbReference type="SUPFAM" id="SSF48452">
    <property type="entry name" value="TPR-like"/>
    <property type="match status" value="1"/>
</dbReference>
<evidence type="ECO:0000256" key="2">
    <source>
        <dbReference type="PROSITE-ProRule" id="PRU01091"/>
    </source>
</evidence>
<dbReference type="SUPFAM" id="SSF46894">
    <property type="entry name" value="C-terminal effector domain of the bipartite response regulators"/>
    <property type="match status" value="1"/>
</dbReference>
<dbReference type="Gene3D" id="3.40.50.10070">
    <property type="entry name" value="TolB, N-terminal domain"/>
    <property type="match status" value="1"/>
</dbReference>
<reference evidence="4 5" key="1">
    <citation type="submission" date="2019-06" db="EMBL/GenBank/DDBJ databases">
        <title>New taxonomy in bacterial strain CC-CFT640, isolated from vineyard.</title>
        <authorList>
            <person name="Lin S.-Y."/>
            <person name="Tsai C.-F."/>
            <person name="Young C.-C."/>
        </authorList>
    </citation>
    <scope>NUCLEOTIDE SEQUENCE [LARGE SCALE GENOMIC DNA]</scope>
    <source>
        <strain evidence="4 5">CC-CFT640</strain>
    </source>
</reference>
<dbReference type="Proteomes" id="UP000321638">
    <property type="component" value="Unassembled WGS sequence"/>
</dbReference>
<comment type="caution">
    <text evidence="4">The sequence shown here is derived from an EMBL/GenBank/DDBJ whole genome shotgun (WGS) entry which is preliminary data.</text>
</comment>
<dbReference type="RefSeq" id="WP_147844937.1">
    <property type="nucleotide sequence ID" value="NZ_VDUZ01000001.1"/>
</dbReference>
<dbReference type="InterPro" id="IPR001867">
    <property type="entry name" value="OmpR/PhoB-type_DNA-bd"/>
</dbReference>
<dbReference type="InterPro" id="IPR011990">
    <property type="entry name" value="TPR-like_helical_dom_sf"/>
</dbReference>
<evidence type="ECO:0000259" key="3">
    <source>
        <dbReference type="PROSITE" id="PS51755"/>
    </source>
</evidence>
<keyword evidence="5" id="KW-1185">Reference proteome</keyword>
<gene>
    <name evidence="4" type="ORF">FHP25_00600</name>
</gene>
<dbReference type="Gene3D" id="1.25.40.10">
    <property type="entry name" value="Tetratricopeptide repeat domain"/>
    <property type="match status" value="1"/>
</dbReference>
<organism evidence="4 5">
    <name type="scientific">Vineibacter terrae</name>
    <dbReference type="NCBI Taxonomy" id="2586908"/>
    <lineage>
        <taxon>Bacteria</taxon>
        <taxon>Pseudomonadati</taxon>
        <taxon>Pseudomonadota</taxon>
        <taxon>Alphaproteobacteria</taxon>
        <taxon>Hyphomicrobiales</taxon>
        <taxon>Vineibacter</taxon>
    </lineage>
</organism>
<dbReference type="InterPro" id="IPR016032">
    <property type="entry name" value="Sig_transdc_resp-reg_C-effctor"/>
</dbReference>
<evidence type="ECO:0000313" key="4">
    <source>
        <dbReference type="EMBL" id="TXL82231.1"/>
    </source>
</evidence>
<keyword evidence="1 2" id="KW-0238">DNA-binding</keyword>
<dbReference type="Gene3D" id="1.10.10.10">
    <property type="entry name" value="Winged helix-like DNA-binding domain superfamily/Winged helix DNA-binding domain"/>
    <property type="match status" value="1"/>
</dbReference>
<accession>A0A5C8PVZ3</accession>
<feature type="DNA-binding region" description="OmpR/PhoB-type" evidence="2">
    <location>
        <begin position="3"/>
        <end position="99"/>
    </location>
</feature>
<dbReference type="Pfam" id="PF00486">
    <property type="entry name" value="Trans_reg_C"/>
    <property type="match status" value="1"/>
</dbReference>
<dbReference type="PROSITE" id="PS51755">
    <property type="entry name" value="OMPR_PHOB"/>
    <property type="match status" value="1"/>
</dbReference>